<protein>
    <submittedName>
        <fullName evidence="1">N-acylmannosamine kinase</fullName>
    </submittedName>
</protein>
<dbReference type="EMBL" id="FNQJ01000004">
    <property type="protein sequence ID" value="SEA01775.1"/>
    <property type="molecule type" value="Genomic_DNA"/>
</dbReference>
<dbReference type="GO" id="GO:0009384">
    <property type="term" value="F:N-acylmannosamine kinase activity"/>
    <property type="evidence" value="ECO:0007669"/>
    <property type="project" value="TreeGrafter"/>
</dbReference>
<dbReference type="Pfam" id="PF00480">
    <property type="entry name" value="ROK"/>
    <property type="match status" value="1"/>
</dbReference>
<dbReference type="GeneID" id="34233403"/>
<keyword evidence="1" id="KW-0808">Transferase</keyword>
<keyword evidence="1" id="KW-0418">Kinase</keyword>
<dbReference type="InterPro" id="IPR049874">
    <property type="entry name" value="ROK_cs"/>
</dbReference>
<name>A0A1H3XQN8_9BURK</name>
<organism evidence="1 2">
    <name type="scientific">Acidovorax soli</name>
    <dbReference type="NCBI Taxonomy" id="592050"/>
    <lineage>
        <taxon>Bacteria</taxon>
        <taxon>Pseudomonadati</taxon>
        <taxon>Pseudomonadota</taxon>
        <taxon>Betaproteobacteria</taxon>
        <taxon>Burkholderiales</taxon>
        <taxon>Comamonadaceae</taxon>
        <taxon>Acidovorax</taxon>
    </lineage>
</organism>
<dbReference type="AlphaFoldDB" id="A0A1H3XQN8"/>
<dbReference type="PROSITE" id="PS01125">
    <property type="entry name" value="ROK"/>
    <property type="match status" value="1"/>
</dbReference>
<evidence type="ECO:0000313" key="1">
    <source>
        <dbReference type="EMBL" id="SEA01775.1"/>
    </source>
</evidence>
<dbReference type="GO" id="GO:0019262">
    <property type="term" value="P:N-acetylneuraminate catabolic process"/>
    <property type="evidence" value="ECO:0007669"/>
    <property type="project" value="TreeGrafter"/>
</dbReference>
<dbReference type="InterPro" id="IPR000600">
    <property type="entry name" value="ROK"/>
</dbReference>
<keyword evidence="2" id="KW-1185">Reference proteome</keyword>
<dbReference type="STRING" id="592050.SAMN05421875_10489"/>
<accession>A0A1H3XQN8</accession>
<reference evidence="2" key="1">
    <citation type="submission" date="2016-10" db="EMBL/GenBank/DDBJ databases">
        <authorList>
            <person name="Varghese N."/>
            <person name="Submissions S."/>
        </authorList>
    </citation>
    <scope>NUCLEOTIDE SEQUENCE [LARGE SCALE GENOMIC DNA]</scope>
    <source>
        <strain evidence="2">DSM 25157</strain>
    </source>
</reference>
<dbReference type="Gene3D" id="3.30.420.40">
    <property type="match status" value="2"/>
</dbReference>
<dbReference type="RefSeq" id="WP_159433766.1">
    <property type="nucleotide sequence ID" value="NZ_CAXIQL010000016.1"/>
</dbReference>
<sequence length="295" mass="30434">MTLAIDIGGTKIAAATVIDGVCHDRRQLPMPASEPEFLATLAALAQGRPAPALAAVAVTGYTDGERVRGVNRNTIAFWNDYPLVPRLRALLRCPVLALNDAQAAAWGEYGLRQAECSNLLYLTLSTGVGGGLVLDGELRRGAQGLAGHLGHMAVDVAPTDGPMVCGCGRRGCLETVASGTALARQATGRFGRVLGSAELFDRVAQGVPEAQDILWRAARAVASAVASAHAQLDLQQVVLGGSVGLAAGMRALVEAALAELPPLYRLPVDVARLGADAGLVGVAAWAVRQPLQGQA</sequence>
<dbReference type="InterPro" id="IPR043129">
    <property type="entry name" value="ATPase_NBD"/>
</dbReference>
<evidence type="ECO:0000313" key="2">
    <source>
        <dbReference type="Proteomes" id="UP000199002"/>
    </source>
</evidence>
<dbReference type="Proteomes" id="UP000199002">
    <property type="component" value="Unassembled WGS sequence"/>
</dbReference>
<gene>
    <name evidence="1" type="ORF">SAMN05421875_10489</name>
</gene>
<proteinExistence type="predicted"/>
<dbReference type="PANTHER" id="PTHR18964">
    <property type="entry name" value="ROK (REPRESSOR, ORF, KINASE) FAMILY"/>
    <property type="match status" value="1"/>
</dbReference>
<dbReference type="SUPFAM" id="SSF53067">
    <property type="entry name" value="Actin-like ATPase domain"/>
    <property type="match status" value="1"/>
</dbReference>
<dbReference type="PANTHER" id="PTHR18964:SF169">
    <property type="entry name" value="N-ACETYLMANNOSAMINE KINASE"/>
    <property type="match status" value="1"/>
</dbReference>